<dbReference type="InterPro" id="IPR001525">
    <property type="entry name" value="C5_MeTfrase"/>
</dbReference>
<keyword evidence="3" id="KW-0949">S-adenosyl-L-methionine</keyword>
<name>A0ABV4YJX5_9CYAN</name>
<dbReference type="GO" id="GO:0008168">
    <property type="term" value="F:methyltransferase activity"/>
    <property type="evidence" value="ECO:0007669"/>
    <property type="project" value="UniProtKB-KW"/>
</dbReference>
<dbReference type="Proteomes" id="UP001576776">
    <property type="component" value="Unassembled WGS sequence"/>
</dbReference>
<organism evidence="5 6">
    <name type="scientific">Floridaenema fluviatile BLCC-F154</name>
    <dbReference type="NCBI Taxonomy" id="3153640"/>
    <lineage>
        <taxon>Bacteria</taxon>
        <taxon>Bacillati</taxon>
        <taxon>Cyanobacteriota</taxon>
        <taxon>Cyanophyceae</taxon>
        <taxon>Oscillatoriophycideae</taxon>
        <taxon>Aerosakkonematales</taxon>
        <taxon>Aerosakkonemataceae</taxon>
        <taxon>Floridanema</taxon>
        <taxon>Floridanema fluviatile</taxon>
    </lineage>
</organism>
<gene>
    <name evidence="5" type="ORF">ACE1B6_24310</name>
</gene>
<dbReference type="Pfam" id="PF00145">
    <property type="entry name" value="DNA_methylase"/>
    <property type="match status" value="1"/>
</dbReference>
<sequence>MKLLDLFCGAGGAAVGYDRSGLVSEIHGVDIVPQPRYPFRFYQYDAIEFLKRYGHQYDIIHASPPCQRFSSASGKHKEKHPDLLTPTLEILRKLGTPYVVENVTGARPLLQSPILLCGSMFGLKVYRHRLFEVYPDIEAPLHFPHNDRSPGANKGLSPKGFVCVVGHRAGIQPAKGVTKEYVETAMGINWMSATELSQAIPPKFTQYIGEQLKKKLVTLVDMAS</sequence>
<keyword evidence="6" id="KW-1185">Reference proteome</keyword>
<dbReference type="GO" id="GO:0032259">
    <property type="term" value="P:methylation"/>
    <property type="evidence" value="ECO:0007669"/>
    <property type="project" value="UniProtKB-KW"/>
</dbReference>
<reference evidence="5 6" key="1">
    <citation type="submission" date="2024-09" db="EMBL/GenBank/DDBJ databases">
        <title>Floridaenema gen nov. (Aerosakkonemataceae, Aerosakkonematales ord. nov., Cyanobacteria) from benthic tropical and subtropical fresh waters, with the description of four new species.</title>
        <authorList>
            <person name="Moretto J.A."/>
            <person name="Berthold D.E."/>
            <person name="Lefler F.W."/>
            <person name="Huang I.-S."/>
            <person name="Laughinghouse H. IV."/>
        </authorList>
    </citation>
    <scope>NUCLEOTIDE SEQUENCE [LARGE SCALE GENOMIC DNA]</scope>
    <source>
        <strain evidence="5 6">BLCC-F154</strain>
    </source>
</reference>
<keyword evidence="2" id="KW-0808">Transferase</keyword>
<keyword evidence="1 5" id="KW-0489">Methyltransferase</keyword>
<evidence type="ECO:0000256" key="3">
    <source>
        <dbReference type="ARBA" id="ARBA00022691"/>
    </source>
</evidence>
<dbReference type="EMBL" id="JBHFNS010000087">
    <property type="protein sequence ID" value="MFB2938383.1"/>
    <property type="molecule type" value="Genomic_DNA"/>
</dbReference>
<dbReference type="PROSITE" id="PS00094">
    <property type="entry name" value="C5_MTASE_1"/>
    <property type="match status" value="1"/>
</dbReference>
<dbReference type="RefSeq" id="WP_413259864.1">
    <property type="nucleotide sequence ID" value="NZ_JBHFNS010000087.1"/>
</dbReference>
<proteinExistence type="predicted"/>
<dbReference type="Gene3D" id="3.40.50.150">
    <property type="entry name" value="Vaccinia Virus protein VP39"/>
    <property type="match status" value="1"/>
</dbReference>
<evidence type="ECO:0000256" key="2">
    <source>
        <dbReference type="ARBA" id="ARBA00022679"/>
    </source>
</evidence>
<evidence type="ECO:0000256" key="4">
    <source>
        <dbReference type="ARBA" id="ARBA00022747"/>
    </source>
</evidence>
<dbReference type="InterPro" id="IPR018117">
    <property type="entry name" value="C5_DNA_meth_AS"/>
</dbReference>
<evidence type="ECO:0000313" key="6">
    <source>
        <dbReference type="Proteomes" id="UP001576776"/>
    </source>
</evidence>
<accession>A0ABV4YJX5</accession>
<evidence type="ECO:0000256" key="1">
    <source>
        <dbReference type="ARBA" id="ARBA00022603"/>
    </source>
</evidence>
<comment type="caution">
    <text evidence="5">The sequence shown here is derived from an EMBL/GenBank/DDBJ whole genome shotgun (WGS) entry which is preliminary data.</text>
</comment>
<dbReference type="SUPFAM" id="SSF53335">
    <property type="entry name" value="S-adenosyl-L-methionine-dependent methyltransferases"/>
    <property type="match status" value="1"/>
</dbReference>
<protein>
    <submittedName>
        <fullName evidence="5">DNA cytosine methyltransferase</fullName>
    </submittedName>
</protein>
<keyword evidence="4" id="KW-0680">Restriction system</keyword>
<evidence type="ECO:0000313" key="5">
    <source>
        <dbReference type="EMBL" id="MFB2938383.1"/>
    </source>
</evidence>
<dbReference type="InterPro" id="IPR029063">
    <property type="entry name" value="SAM-dependent_MTases_sf"/>
</dbReference>